<comment type="caution">
    <text evidence="3">The sequence shown here is derived from an EMBL/GenBank/DDBJ whole genome shotgun (WGS) entry which is preliminary data.</text>
</comment>
<dbReference type="AlphaFoldDB" id="A0A1A6GUV4"/>
<keyword evidence="4" id="KW-1185">Reference proteome</keyword>
<keyword evidence="2" id="KW-0804">Transcription</keyword>
<reference evidence="3 4" key="1">
    <citation type="submission" date="2016-06" db="EMBL/GenBank/DDBJ databases">
        <title>The Draft Genome Sequence and Annotation of the Desert Woodrat Neotoma lepida.</title>
        <authorList>
            <person name="Campbell M."/>
            <person name="Oakeson K.F."/>
            <person name="Yandell M."/>
            <person name="Halpert J.R."/>
            <person name="Dearing D."/>
        </authorList>
    </citation>
    <scope>NUCLEOTIDE SEQUENCE [LARGE SCALE GENOMIC DNA]</scope>
    <source>
        <strain evidence="3">417</strain>
        <tissue evidence="3">Liver</tissue>
    </source>
</reference>
<dbReference type="OrthoDB" id="166746at2759"/>
<evidence type="ECO:0000313" key="4">
    <source>
        <dbReference type="Proteomes" id="UP000092124"/>
    </source>
</evidence>
<protein>
    <submittedName>
        <fullName evidence="3">Uncharacterized protein</fullName>
    </submittedName>
</protein>
<evidence type="ECO:0000256" key="1">
    <source>
        <dbReference type="ARBA" id="ARBA00023015"/>
    </source>
</evidence>
<evidence type="ECO:0000256" key="2">
    <source>
        <dbReference type="ARBA" id="ARBA00023163"/>
    </source>
</evidence>
<dbReference type="GO" id="GO:0031490">
    <property type="term" value="F:chromatin DNA binding"/>
    <property type="evidence" value="ECO:0007669"/>
    <property type="project" value="TreeGrafter"/>
</dbReference>
<proteinExistence type="predicted"/>
<accession>A0A1A6GUV4</accession>
<dbReference type="STRING" id="56216.A0A1A6GUV4"/>
<dbReference type="PANTHER" id="PTHR22597:SF0">
    <property type="entry name" value="POLYCOMB PROTEIN SUZ12"/>
    <property type="match status" value="1"/>
</dbReference>
<sequence length="77" mass="9374">MEHVQADHELFLQAFEKPTQIYRFLRTRNLIAPIFLHRTLTYMSHRNSRTNIKRKTFKVDDMLSKVEKMKGEQESHR</sequence>
<name>A0A1A6GUV4_NEOLE</name>
<gene>
    <name evidence="3" type="ORF">A6R68_02321</name>
</gene>
<organism evidence="3 4">
    <name type="scientific">Neotoma lepida</name>
    <name type="common">Desert woodrat</name>
    <dbReference type="NCBI Taxonomy" id="56216"/>
    <lineage>
        <taxon>Eukaryota</taxon>
        <taxon>Metazoa</taxon>
        <taxon>Chordata</taxon>
        <taxon>Craniata</taxon>
        <taxon>Vertebrata</taxon>
        <taxon>Euteleostomi</taxon>
        <taxon>Mammalia</taxon>
        <taxon>Eutheria</taxon>
        <taxon>Euarchontoglires</taxon>
        <taxon>Glires</taxon>
        <taxon>Rodentia</taxon>
        <taxon>Myomorpha</taxon>
        <taxon>Muroidea</taxon>
        <taxon>Cricetidae</taxon>
        <taxon>Neotominae</taxon>
        <taxon>Neotoma</taxon>
    </lineage>
</organism>
<dbReference type="PANTHER" id="PTHR22597">
    <property type="entry name" value="POLYCOMB GROUP PROTEIN"/>
    <property type="match status" value="1"/>
</dbReference>
<dbReference type="EMBL" id="LZPO01074928">
    <property type="protein sequence ID" value="OBS69122.1"/>
    <property type="molecule type" value="Genomic_DNA"/>
</dbReference>
<evidence type="ECO:0000313" key="3">
    <source>
        <dbReference type="EMBL" id="OBS69122.1"/>
    </source>
</evidence>
<dbReference type="GO" id="GO:0016586">
    <property type="term" value="C:RSC-type complex"/>
    <property type="evidence" value="ECO:0007669"/>
    <property type="project" value="TreeGrafter"/>
</dbReference>
<dbReference type="Proteomes" id="UP000092124">
    <property type="component" value="Unassembled WGS sequence"/>
</dbReference>
<dbReference type="GO" id="GO:0035098">
    <property type="term" value="C:ESC/E(Z) complex"/>
    <property type="evidence" value="ECO:0007669"/>
    <property type="project" value="TreeGrafter"/>
</dbReference>
<keyword evidence="1" id="KW-0805">Transcription regulation</keyword>